<sequence>MLTNGPPYRSPERHGLQDTFGLRTLLAFFSNRVLRGGPRILVQLAACFALLMLGMRFTPHGSSGGAFGTTNSLWNWTTDWKEEKIEIEVPVEVGDDASLDNETLWNEEEEADEGGIGGLRIVVFGEDDVAIPARLHGSRGGRYAGWTEVLCEELNCSRHLSFIPPVDPIAHPMVSNDLYAAAIEQLLNETIESDKPGKDFNFQAEKFPVPWDLPDLSSQVSAFLSTEKPRSPPNDTLWVFTFGTWDIWSLASVPIGISRPIIGAMANHVFEQVERLYQSALDENSVAWSGVISDEEQSDTSQATASGGEVFERSATTIRKRAETFRVLLPVLFDPSLTPGWNIGRPELPRVHSSAEQMRNAAALTDDWNIALRNKLGQWVRTPNPRPEVAVADSNQQTDGGESGLGQGSESGSQRKPPPIGSREEARDVNKAATTQYPLRDGISYDLPEYLLSAIVERQFRNLGLHDSNGVGTKPTEEGYLEVWTPCINKIPGQTEDDSSDDDVFKAMARMKGKRYVSASRQRGDVVEKEALKECEAPHERLFFTPFTVAPRGVEDIAREAAHLVRANKTVRSKWVNIDVPTYSLEG</sequence>
<proteinExistence type="predicted"/>
<evidence type="ECO:0000256" key="1">
    <source>
        <dbReference type="SAM" id="MobiDB-lite"/>
    </source>
</evidence>
<keyword evidence="3" id="KW-1185">Reference proteome</keyword>
<dbReference type="Proteomes" id="UP001286456">
    <property type="component" value="Unassembled WGS sequence"/>
</dbReference>
<reference evidence="2" key="1">
    <citation type="journal article" date="2023" name="Mol. Phylogenet. Evol.">
        <title>Genome-scale phylogeny and comparative genomics of the fungal order Sordariales.</title>
        <authorList>
            <person name="Hensen N."/>
            <person name="Bonometti L."/>
            <person name="Westerberg I."/>
            <person name="Brannstrom I.O."/>
            <person name="Guillou S."/>
            <person name="Cros-Aarteil S."/>
            <person name="Calhoun S."/>
            <person name="Haridas S."/>
            <person name="Kuo A."/>
            <person name="Mondo S."/>
            <person name="Pangilinan J."/>
            <person name="Riley R."/>
            <person name="LaButti K."/>
            <person name="Andreopoulos B."/>
            <person name="Lipzen A."/>
            <person name="Chen C."/>
            <person name="Yan M."/>
            <person name="Daum C."/>
            <person name="Ng V."/>
            <person name="Clum A."/>
            <person name="Steindorff A."/>
            <person name="Ohm R.A."/>
            <person name="Martin F."/>
            <person name="Silar P."/>
            <person name="Natvig D.O."/>
            <person name="Lalanne C."/>
            <person name="Gautier V."/>
            <person name="Ament-Velasquez S.L."/>
            <person name="Kruys A."/>
            <person name="Hutchinson M.I."/>
            <person name="Powell A.J."/>
            <person name="Barry K."/>
            <person name="Miller A.N."/>
            <person name="Grigoriev I.V."/>
            <person name="Debuchy R."/>
            <person name="Gladieux P."/>
            <person name="Hiltunen Thoren M."/>
            <person name="Johannesson H."/>
        </authorList>
    </citation>
    <scope>NUCLEOTIDE SEQUENCE</scope>
    <source>
        <strain evidence="2">SMH4131-1</strain>
    </source>
</reference>
<dbReference type="AlphaFoldDB" id="A0AAE0M668"/>
<gene>
    <name evidence="2" type="ORF">B0T19DRAFT_241286</name>
</gene>
<feature type="region of interest" description="Disordered" evidence="1">
    <location>
        <begin position="379"/>
        <end position="430"/>
    </location>
</feature>
<evidence type="ECO:0000313" key="3">
    <source>
        <dbReference type="Proteomes" id="UP001286456"/>
    </source>
</evidence>
<reference evidence="2" key="2">
    <citation type="submission" date="2023-06" db="EMBL/GenBank/DDBJ databases">
        <authorList>
            <consortium name="Lawrence Berkeley National Laboratory"/>
            <person name="Haridas S."/>
            <person name="Hensen N."/>
            <person name="Bonometti L."/>
            <person name="Westerberg I."/>
            <person name="Brannstrom I.O."/>
            <person name="Guillou S."/>
            <person name="Cros-Aarteil S."/>
            <person name="Calhoun S."/>
            <person name="Kuo A."/>
            <person name="Mondo S."/>
            <person name="Pangilinan J."/>
            <person name="Riley R."/>
            <person name="Labutti K."/>
            <person name="Andreopoulos B."/>
            <person name="Lipzen A."/>
            <person name="Chen C."/>
            <person name="Yanf M."/>
            <person name="Daum C."/>
            <person name="Ng V."/>
            <person name="Clum A."/>
            <person name="Steindorff A."/>
            <person name="Ohm R."/>
            <person name="Martin F."/>
            <person name="Silar P."/>
            <person name="Natvig D."/>
            <person name="Lalanne C."/>
            <person name="Gautier V."/>
            <person name="Ament-Velasquez S.L."/>
            <person name="Kruys A."/>
            <person name="Hutchinson M.I."/>
            <person name="Powell A.J."/>
            <person name="Barry K."/>
            <person name="Miller A.N."/>
            <person name="Grigoriev I.V."/>
            <person name="Debuchy R."/>
            <person name="Gladieux P."/>
            <person name="Thoren M.H."/>
            <person name="Johannesson H."/>
        </authorList>
    </citation>
    <scope>NUCLEOTIDE SEQUENCE</scope>
    <source>
        <strain evidence="2">SMH4131-1</strain>
    </source>
</reference>
<organism evidence="2 3">
    <name type="scientific">Cercophora scortea</name>
    <dbReference type="NCBI Taxonomy" id="314031"/>
    <lineage>
        <taxon>Eukaryota</taxon>
        <taxon>Fungi</taxon>
        <taxon>Dikarya</taxon>
        <taxon>Ascomycota</taxon>
        <taxon>Pezizomycotina</taxon>
        <taxon>Sordariomycetes</taxon>
        <taxon>Sordariomycetidae</taxon>
        <taxon>Sordariales</taxon>
        <taxon>Lasiosphaeriaceae</taxon>
        <taxon>Cercophora</taxon>
    </lineage>
</organism>
<evidence type="ECO:0000313" key="2">
    <source>
        <dbReference type="EMBL" id="KAK3320480.1"/>
    </source>
</evidence>
<accession>A0AAE0M668</accession>
<dbReference type="EMBL" id="JAUEPO010000005">
    <property type="protein sequence ID" value="KAK3320480.1"/>
    <property type="molecule type" value="Genomic_DNA"/>
</dbReference>
<comment type="caution">
    <text evidence="2">The sequence shown here is derived from an EMBL/GenBank/DDBJ whole genome shotgun (WGS) entry which is preliminary data.</text>
</comment>
<protein>
    <submittedName>
        <fullName evidence="2">Uncharacterized protein</fullName>
    </submittedName>
</protein>
<name>A0AAE0M668_9PEZI</name>